<reference evidence="1" key="1">
    <citation type="submission" date="2018-05" db="EMBL/GenBank/DDBJ databases">
        <authorList>
            <person name="Lanie J.A."/>
            <person name="Ng W.-L."/>
            <person name="Kazmierczak K.M."/>
            <person name="Andrzejewski T.M."/>
            <person name="Davidsen T.M."/>
            <person name="Wayne K.J."/>
            <person name="Tettelin H."/>
            <person name="Glass J.I."/>
            <person name="Rusch D."/>
            <person name="Podicherti R."/>
            <person name="Tsui H.-C.T."/>
            <person name="Winkler M.E."/>
        </authorList>
    </citation>
    <scope>NUCLEOTIDE SEQUENCE</scope>
</reference>
<feature type="non-terminal residue" evidence="1">
    <location>
        <position position="1"/>
    </location>
</feature>
<protein>
    <submittedName>
        <fullName evidence="1">Uncharacterized protein</fullName>
    </submittedName>
</protein>
<dbReference type="Gene3D" id="3.80.10.10">
    <property type="entry name" value="Ribonuclease Inhibitor"/>
    <property type="match status" value="1"/>
</dbReference>
<gene>
    <name evidence="1" type="ORF">METZ01_LOCUS472105</name>
</gene>
<dbReference type="EMBL" id="UINC01200389">
    <property type="protein sequence ID" value="SVE19251.1"/>
    <property type="molecule type" value="Genomic_DNA"/>
</dbReference>
<name>A0A383BHG6_9ZZZZ</name>
<dbReference type="AlphaFoldDB" id="A0A383BHG6"/>
<proteinExistence type="predicted"/>
<feature type="non-terminal residue" evidence="1">
    <location>
        <position position="245"/>
    </location>
</feature>
<dbReference type="SUPFAM" id="SSF52047">
    <property type="entry name" value="RNI-like"/>
    <property type="match status" value="1"/>
</dbReference>
<evidence type="ECO:0000313" key="1">
    <source>
        <dbReference type="EMBL" id="SVE19251.1"/>
    </source>
</evidence>
<accession>A0A383BHG6</accession>
<organism evidence="1">
    <name type="scientific">marine metagenome</name>
    <dbReference type="NCBI Taxonomy" id="408172"/>
    <lineage>
        <taxon>unclassified sequences</taxon>
        <taxon>metagenomes</taxon>
        <taxon>ecological metagenomes</taxon>
    </lineage>
</organism>
<dbReference type="InterPro" id="IPR032675">
    <property type="entry name" value="LRR_dom_sf"/>
</dbReference>
<sequence length="245" mass="28009">CRLFQYQTQLTLFNNNICPPYPSCIEHISNQNITSCESFQCPDGYIEIDGECYEEDHINVLQSIIDNNQSLAGQSPLDLGNEIGYQRWENGQLIILSLISNELTSLPEGICSIYHKLKSFDVSNNFICPPYPSCIEYLGRQNTQNCSPAEAIHLEEDQKVTNNQKISSMLGDKWNLNTVYMQNDLDFLQAFIDNNKSLQNQEALEIGIQKWEDMRLISLDLSNTQLTTIPEKICRISTELRSLDL</sequence>